<gene>
    <name evidence="1" type="ORF">COU00_02530</name>
</gene>
<dbReference type="Gene3D" id="2.60.40.10">
    <property type="entry name" value="Immunoglobulins"/>
    <property type="match status" value="1"/>
</dbReference>
<proteinExistence type="predicted"/>
<dbReference type="InterPro" id="IPR013783">
    <property type="entry name" value="Ig-like_fold"/>
</dbReference>
<evidence type="ECO:0008006" key="3">
    <source>
        <dbReference type="Google" id="ProtNLM"/>
    </source>
</evidence>
<dbReference type="Proteomes" id="UP000229335">
    <property type="component" value="Unassembled WGS sequence"/>
</dbReference>
<organism evidence="1 2">
    <name type="scientific">Candidatus Falkowbacteria bacterium CG10_big_fil_rev_8_21_14_0_10_43_11</name>
    <dbReference type="NCBI Taxonomy" id="1974568"/>
    <lineage>
        <taxon>Bacteria</taxon>
        <taxon>Candidatus Falkowiibacteriota</taxon>
    </lineage>
</organism>
<evidence type="ECO:0000313" key="2">
    <source>
        <dbReference type="Proteomes" id="UP000229335"/>
    </source>
</evidence>
<sequence>MPKLFFTTSIFLSGVIFFSIPFFALAAYNGNSSGYTWGERAGWISYETTVNYGAEVAHTYLDGYIYGEDIGYISLKRDSGTPDYGIIATQIQTEVRLSGMAWGSQSGWVKFAADSSDYGNTTAANYGVKIDTTTGAFSGYAWGEDIGWINFSGACAFGTTDICAGGTYKATTTFSFYSIPDAPTPVSPAEAAVVTDNTPTLYVNYSDSQSSGYINYRIVATSQSDCLSGSNIIVSGSSAETISTSQAVSLTPAVPLGASGTYYWCTQNYNANGLYSDWTAMGSFTLQTYSGLDDNLELELNGGSEGLMLEGIEF</sequence>
<reference evidence="2" key="1">
    <citation type="submission" date="2017-09" db="EMBL/GenBank/DDBJ databases">
        <title>Depth-based differentiation of microbial function through sediment-hosted aquifers and enrichment of novel symbionts in the deep terrestrial subsurface.</title>
        <authorList>
            <person name="Probst A.J."/>
            <person name="Ladd B."/>
            <person name="Jarett J.K."/>
            <person name="Geller-Mcgrath D.E."/>
            <person name="Sieber C.M.K."/>
            <person name="Emerson J.B."/>
            <person name="Anantharaman K."/>
            <person name="Thomas B.C."/>
            <person name="Malmstrom R."/>
            <person name="Stieglmeier M."/>
            <person name="Klingl A."/>
            <person name="Woyke T."/>
            <person name="Ryan C.M."/>
            <person name="Banfield J.F."/>
        </authorList>
    </citation>
    <scope>NUCLEOTIDE SEQUENCE [LARGE SCALE GENOMIC DNA]</scope>
</reference>
<name>A0A2M6WLZ0_9BACT</name>
<dbReference type="EMBL" id="PFAS01000042">
    <property type="protein sequence ID" value="PIT93779.1"/>
    <property type="molecule type" value="Genomic_DNA"/>
</dbReference>
<protein>
    <recommendedName>
        <fullName evidence="3">Ig-like domain-containing protein</fullName>
    </recommendedName>
</protein>
<dbReference type="AlphaFoldDB" id="A0A2M6WLZ0"/>
<evidence type="ECO:0000313" key="1">
    <source>
        <dbReference type="EMBL" id="PIT93779.1"/>
    </source>
</evidence>
<comment type="caution">
    <text evidence="1">The sequence shown here is derived from an EMBL/GenBank/DDBJ whole genome shotgun (WGS) entry which is preliminary data.</text>
</comment>
<accession>A0A2M6WLZ0</accession>